<dbReference type="Proteomes" id="UP000237749">
    <property type="component" value="Unassembled WGS sequence"/>
</dbReference>
<dbReference type="OrthoDB" id="9788916at2"/>
<keyword evidence="3" id="KW-1185">Reference proteome</keyword>
<dbReference type="RefSeq" id="WP_104438687.1">
    <property type="nucleotide sequence ID" value="NZ_PTJA01000012.1"/>
</dbReference>
<reference evidence="2 3" key="1">
    <citation type="submission" date="2018-02" db="EMBL/GenBank/DDBJ databases">
        <title>Genomic Encyclopedia of Archaeal and Bacterial Type Strains, Phase II (KMG-II): from individual species to whole genera.</title>
        <authorList>
            <person name="Goeker M."/>
        </authorList>
    </citation>
    <scope>NUCLEOTIDE SEQUENCE [LARGE SCALE GENOMIC DNA]</scope>
    <source>
        <strain evidence="2 3">DSM 3808</strain>
    </source>
</reference>
<evidence type="ECO:0000259" key="1">
    <source>
        <dbReference type="PROSITE" id="PS51186"/>
    </source>
</evidence>
<sequence>MEFIDDRSAGRNIGEEVPQTLFFLKNSDGTILGAVSLRHFLNHTNIVDGGHIGYGICPEYRGNGYGSLILSLALKKLKEMGITKVLVTCDCDNIPSQKVILHNNGVLENQTLDEDGIEINRYWIDNTAGE</sequence>
<keyword evidence="2" id="KW-0808">Transferase</keyword>
<dbReference type="AlphaFoldDB" id="A0A2S6HNC6"/>
<dbReference type="InterPro" id="IPR016181">
    <property type="entry name" value="Acyl_CoA_acyltransferase"/>
</dbReference>
<accession>A0A2S6HNC6</accession>
<proteinExistence type="predicted"/>
<dbReference type="SUPFAM" id="SSF55729">
    <property type="entry name" value="Acyl-CoA N-acyltransferases (Nat)"/>
    <property type="match status" value="1"/>
</dbReference>
<feature type="domain" description="N-acetyltransferase" evidence="1">
    <location>
        <begin position="1"/>
        <end position="129"/>
    </location>
</feature>
<dbReference type="EMBL" id="PTJA01000012">
    <property type="protein sequence ID" value="PPK78996.1"/>
    <property type="molecule type" value="Genomic_DNA"/>
</dbReference>
<dbReference type="Gene3D" id="3.40.630.30">
    <property type="match status" value="1"/>
</dbReference>
<dbReference type="PANTHER" id="PTHR39173:SF1">
    <property type="entry name" value="ACETYLTRANSFERASE"/>
    <property type="match status" value="1"/>
</dbReference>
<dbReference type="Pfam" id="PF00583">
    <property type="entry name" value="Acetyltransf_1"/>
    <property type="match status" value="1"/>
</dbReference>
<protein>
    <submittedName>
        <fullName evidence="2">Putative acetyltransferase</fullName>
    </submittedName>
</protein>
<dbReference type="PROSITE" id="PS51186">
    <property type="entry name" value="GNAT"/>
    <property type="match status" value="1"/>
</dbReference>
<evidence type="ECO:0000313" key="3">
    <source>
        <dbReference type="Proteomes" id="UP000237749"/>
    </source>
</evidence>
<organism evidence="2 3">
    <name type="scientific">Lacrimispora xylanisolvens</name>
    <dbReference type="NCBI Taxonomy" id="384636"/>
    <lineage>
        <taxon>Bacteria</taxon>
        <taxon>Bacillati</taxon>
        <taxon>Bacillota</taxon>
        <taxon>Clostridia</taxon>
        <taxon>Lachnospirales</taxon>
        <taxon>Lachnospiraceae</taxon>
        <taxon>Lacrimispora</taxon>
    </lineage>
</organism>
<dbReference type="GO" id="GO:0016747">
    <property type="term" value="F:acyltransferase activity, transferring groups other than amino-acyl groups"/>
    <property type="evidence" value="ECO:0007669"/>
    <property type="project" value="InterPro"/>
</dbReference>
<dbReference type="InterPro" id="IPR000182">
    <property type="entry name" value="GNAT_dom"/>
</dbReference>
<gene>
    <name evidence="2" type="ORF">BXY41_112156</name>
</gene>
<comment type="caution">
    <text evidence="2">The sequence shown here is derived from an EMBL/GenBank/DDBJ whole genome shotgun (WGS) entry which is preliminary data.</text>
</comment>
<evidence type="ECO:0000313" key="2">
    <source>
        <dbReference type="EMBL" id="PPK78996.1"/>
    </source>
</evidence>
<name>A0A2S6HNC6_9FIRM</name>
<dbReference type="PANTHER" id="PTHR39173">
    <property type="entry name" value="ACETYLTRANSFERASE"/>
    <property type="match status" value="1"/>
</dbReference>
<dbReference type="CDD" id="cd04301">
    <property type="entry name" value="NAT_SF"/>
    <property type="match status" value="1"/>
</dbReference>